<reference evidence="5 6" key="1">
    <citation type="journal article" date="2021" name="Nat. Plants">
        <title>The Taxus genome provides insights into paclitaxel biosynthesis.</title>
        <authorList>
            <person name="Xiong X."/>
            <person name="Gou J."/>
            <person name="Liao Q."/>
            <person name="Li Y."/>
            <person name="Zhou Q."/>
            <person name="Bi G."/>
            <person name="Li C."/>
            <person name="Du R."/>
            <person name="Wang X."/>
            <person name="Sun T."/>
            <person name="Guo L."/>
            <person name="Liang H."/>
            <person name="Lu P."/>
            <person name="Wu Y."/>
            <person name="Zhang Z."/>
            <person name="Ro D.K."/>
            <person name="Shang Y."/>
            <person name="Huang S."/>
            <person name="Yan J."/>
        </authorList>
    </citation>
    <scope>NUCLEOTIDE SEQUENCE [LARGE SCALE GENOMIC DNA]</scope>
    <source>
        <strain evidence="5">Ta-2019</strain>
    </source>
</reference>
<name>A0AA38F5C2_TAXCH</name>
<protein>
    <recommendedName>
        <fullName evidence="4">Dirigent protein</fullName>
    </recommendedName>
</protein>
<dbReference type="EMBL" id="JAHRHJ020003813">
    <property type="protein sequence ID" value="KAH9289345.1"/>
    <property type="molecule type" value="Genomic_DNA"/>
</dbReference>
<evidence type="ECO:0000313" key="5">
    <source>
        <dbReference type="EMBL" id="KAH9289345.1"/>
    </source>
</evidence>
<evidence type="ECO:0000256" key="2">
    <source>
        <dbReference type="ARBA" id="ARBA00011738"/>
    </source>
</evidence>
<keyword evidence="4" id="KW-0052">Apoplast</keyword>
<gene>
    <name evidence="5" type="ORF">KI387_033462</name>
</gene>
<sequence>MEIKKTQLQFYMHDIVRARNATAVKVTPGFAATFGMIYVMDDLLTEGPQHNSRAVGRARGMYISDSLKDVSVLLVFTVVFEEGEHEGSTLSFQGQDSVFLKQREISVVGGTGHFRSVTGHAIMETHYSQGLNAVLRFNVTVVH</sequence>
<evidence type="ECO:0000313" key="6">
    <source>
        <dbReference type="Proteomes" id="UP000824469"/>
    </source>
</evidence>
<dbReference type="PANTHER" id="PTHR21495">
    <property type="entry name" value="NUCLEOPORIN-RELATED"/>
    <property type="match status" value="1"/>
</dbReference>
<comment type="function">
    <text evidence="4">Dirigent proteins impart stereoselectivity on the phenoxy radical-coupling reaction, yielding optically active lignans from two molecules of coniferyl alcohol in the biosynthesis of lignans, flavonolignans, and alkaloids and thus plays a central role in plant secondary metabolism.</text>
</comment>
<dbReference type="InterPro" id="IPR044859">
    <property type="entry name" value="Allene_oxi_cyc_Dirigent"/>
</dbReference>
<dbReference type="GO" id="GO:0009699">
    <property type="term" value="P:phenylpropanoid biosynthetic process"/>
    <property type="evidence" value="ECO:0007669"/>
    <property type="project" value="UniProtKB-ARBA"/>
</dbReference>
<dbReference type="InterPro" id="IPR004265">
    <property type="entry name" value="Dirigent"/>
</dbReference>
<accession>A0AA38F5C2</accession>
<dbReference type="AlphaFoldDB" id="A0AA38F5C2"/>
<keyword evidence="3 4" id="KW-0964">Secreted</keyword>
<keyword evidence="6" id="KW-1185">Reference proteome</keyword>
<dbReference type="GO" id="GO:0048046">
    <property type="term" value="C:apoplast"/>
    <property type="evidence" value="ECO:0007669"/>
    <property type="project" value="UniProtKB-SubCell"/>
</dbReference>
<comment type="similarity">
    <text evidence="1 4">Belongs to the plant dirigent protein family.</text>
</comment>
<comment type="subcellular location">
    <subcellularLocation>
        <location evidence="4">Secreted</location>
        <location evidence="4">Extracellular space</location>
        <location evidence="4">Apoplast</location>
    </subcellularLocation>
</comment>
<organism evidence="5 6">
    <name type="scientific">Taxus chinensis</name>
    <name type="common">Chinese yew</name>
    <name type="synonym">Taxus wallichiana var. chinensis</name>
    <dbReference type="NCBI Taxonomy" id="29808"/>
    <lineage>
        <taxon>Eukaryota</taxon>
        <taxon>Viridiplantae</taxon>
        <taxon>Streptophyta</taxon>
        <taxon>Embryophyta</taxon>
        <taxon>Tracheophyta</taxon>
        <taxon>Spermatophyta</taxon>
        <taxon>Pinopsida</taxon>
        <taxon>Pinidae</taxon>
        <taxon>Conifers II</taxon>
        <taxon>Cupressales</taxon>
        <taxon>Taxaceae</taxon>
        <taxon>Taxus</taxon>
    </lineage>
</organism>
<feature type="non-terminal residue" evidence="5">
    <location>
        <position position="1"/>
    </location>
</feature>
<evidence type="ECO:0000256" key="1">
    <source>
        <dbReference type="ARBA" id="ARBA00010746"/>
    </source>
</evidence>
<evidence type="ECO:0000256" key="3">
    <source>
        <dbReference type="ARBA" id="ARBA00022525"/>
    </source>
</evidence>
<dbReference type="OMA" id="HAIMETH"/>
<comment type="subunit">
    <text evidence="2 4">Homodimer.</text>
</comment>
<dbReference type="Gene3D" id="2.40.480.10">
    <property type="entry name" value="Allene oxide cyclase-like"/>
    <property type="match status" value="1"/>
</dbReference>
<evidence type="ECO:0000256" key="4">
    <source>
        <dbReference type="RuleBase" id="RU363099"/>
    </source>
</evidence>
<dbReference type="Proteomes" id="UP000824469">
    <property type="component" value="Unassembled WGS sequence"/>
</dbReference>
<proteinExistence type="inferred from homology"/>
<comment type="caution">
    <text evidence="5">The sequence shown here is derived from an EMBL/GenBank/DDBJ whole genome shotgun (WGS) entry which is preliminary data.</text>
</comment>
<dbReference type="Pfam" id="PF03018">
    <property type="entry name" value="Dirigent"/>
    <property type="match status" value="1"/>
</dbReference>